<dbReference type="Pfam" id="PF03192">
    <property type="entry name" value="DUF257"/>
    <property type="match status" value="1"/>
</dbReference>
<dbReference type="EMBL" id="CP001463">
    <property type="protein sequence ID" value="ACS89307.1"/>
    <property type="molecule type" value="Genomic_DNA"/>
</dbReference>
<dbReference type="Gene3D" id="3.40.50.11570">
    <property type="entry name" value="Protein of unknown function DUF257"/>
    <property type="match status" value="1"/>
</dbReference>
<protein>
    <submittedName>
        <fullName evidence="1">Uncharacterized protein</fullName>
    </submittedName>
</protein>
<gene>
    <name evidence="1" type="ordered locus">TSIB_0240</name>
</gene>
<dbReference type="InterPro" id="IPR005489">
    <property type="entry name" value="DUF257"/>
</dbReference>
<sequence>MTSTVEEEILEYAKSVMWKEGIVIEYSSSEPIHLIFKWLVGISEKITDNILVLDVLDILSMLKLNLDIAGKDTSFTHELDVIKIGGNIKLGKMIGYLDPHQDITVYASRYSKILREYYETHKNIVYFIFGIERLVHLQEREEVFELYATNYTRYVFGDEERVGIYFINRDIATKALLLQLEEAASRVLEVIHEEGTLKIKIRKSPRLEDYGKEFKIPLEDLCHLKF</sequence>
<dbReference type="Proteomes" id="UP000009079">
    <property type="component" value="Chromosome"/>
</dbReference>
<dbReference type="AlphaFoldDB" id="C6A112"/>
<dbReference type="eggNOG" id="arCOG03792">
    <property type="taxonomic scope" value="Archaea"/>
</dbReference>
<dbReference type="HOGENOM" id="CLU_102063_0_0_2"/>
<accession>C6A112</accession>
<evidence type="ECO:0000313" key="1">
    <source>
        <dbReference type="EMBL" id="ACS89307.1"/>
    </source>
</evidence>
<evidence type="ECO:0000313" key="2">
    <source>
        <dbReference type="Proteomes" id="UP000009079"/>
    </source>
</evidence>
<dbReference type="STRING" id="604354.TSIB_0240"/>
<keyword evidence="2" id="KW-1185">Reference proteome</keyword>
<organism evidence="1 2">
    <name type="scientific">Thermococcus sibiricus (strain DSM 12597 / MM 739)</name>
    <dbReference type="NCBI Taxonomy" id="604354"/>
    <lineage>
        <taxon>Archaea</taxon>
        <taxon>Methanobacteriati</taxon>
        <taxon>Methanobacteriota</taxon>
        <taxon>Thermococci</taxon>
        <taxon>Thermococcales</taxon>
        <taxon>Thermococcaceae</taxon>
        <taxon>Thermococcus</taxon>
    </lineage>
</organism>
<dbReference type="KEGG" id="tsi:TSIB_0240"/>
<proteinExistence type="predicted"/>
<reference evidence="1 2" key="1">
    <citation type="journal article" date="2009" name="Appl. Environ. Microbiol.">
        <title>Metabolic versatility and indigenous origin of the archaeon Thermococcus sibiricus, isolated from a siberian oil reservoir, as revealed by genome analysis.</title>
        <authorList>
            <person name="Mardanov A.V."/>
            <person name="Ravin N.V."/>
            <person name="Svetlitchnyi V.A."/>
            <person name="Beletsky A.V."/>
            <person name="Miroshnichenko M.L."/>
            <person name="Bonch-Osmolovskaya E.A."/>
            <person name="Skryabin K.G."/>
        </authorList>
    </citation>
    <scope>NUCLEOTIDE SEQUENCE [LARGE SCALE GENOMIC DNA]</scope>
    <source>
        <strain evidence="2">DSM 12597 / MM 739</strain>
    </source>
</reference>
<name>C6A112_THESM</name>